<dbReference type="InterPro" id="IPR017853">
    <property type="entry name" value="GH"/>
</dbReference>
<evidence type="ECO:0000259" key="1">
    <source>
        <dbReference type="Pfam" id="PF16862"/>
    </source>
</evidence>
<dbReference type="PANTHER" id="PTHR36183">
    <property type="entry name" value="BETA-GLUCURONIDASE"/>
    <property type="match status" value="1"/>
</dbReference>
<dbReference type="SUPFAM" id="SSF51445">
    <property type="entry name" value="(Trans)glycosidases"/>
    <property type="match status" value="1"/>
</dbReference>
<sequence length="431" mass="46232">MSAISAPRTGAPVHIRVGGTSMDNIIFNASETIGSPWLSALKNFNPNTRFTLQVPLARNFPVDRLDFARACIDALPNGTQQLDALEIGNEPDLYPVAPTRPCASSPDRPKGYGPEDYVSEWKAAAKNLTEGVDALNGQNTWYQALTFSTGVVQNIWNVQALWNDSVDQGEFVKTVSQHYGSLEGDLMNHSKIISDMHSSFGPAISFLQPRGVPFILGEVGTAVGSGCTPPSPLKLYRSLGAALWTADFMLNAMSMGIQRVSMMQGTNFSFSAWQPVTTAAEPKGVHGNWYGHVFAADFIGTGGDFQIYPLPINDTHPHIVSYAGYNSGLLTKLAVLNMRFWNGTNDRPAVNIELAGLASGITGARVSRLTAPGGSAQLLNISWAGKQWSAGDDGQEPKGNNSVVVNVVNGSLAQNVTAFASQALMLEMIRV</sequence>
<dbReference type="InterPro" id="IPR031728">
    <property type="entry name" value="GlcAase_C"/>
</dbReference>
<proteinExistence type="predicted"/>
<accession>A0AAD7IAK6</accession>
<dbReference type="EMBL" id="JARKIB010000110">
    <property type="protein sequence ID" value="KAJ7738786.1"/>
    <property type="molecule type" value="Genomic_DNA"/>
</dbReference>
<evidence type="ECO:0000313" key="2">
    <source>
        <dbReference type="EMBL" id="KAJ7738786.1"/>
    </source>
</evidence>
<dbReference type="Pfam" id="PF16862">
    <property type="entry name" value="Glyco_hydro_79C"/>
    <property type="match status" value="1"/>
</dbReference>
<comment type="caution">
    <text evidence="2">The sequence shown here is derived from an EMBL/GenBank/DDBJ whole genome shotgun (WGS) entry which is preliminary data.</text>
</comment>
<organism evidence="2 3">
    <name type="scientific">Mycena metata</name>
    <dbReference type="NCBI Taxonomy" id="1033252"/>
    <lineage>
        <taxon>Eukaryota</taxon>
        <taxon>Fungi</taxon>
        <taxon>Dikarya</taxon>
        <taxon>Basidiomycota</taxon>
        <taxon>Agaricomycotina</taxon>
        <taxon>Agaricomycetes</taxon>
        <taxon>Agaricomycetidae</taxon>
        <taxon>Agaricales</taxon>
        <taxon>Marasmiineae</taxon>
        <taxon>Mycenaceae</taxon>
        <taxon>Mycena</taxon>
    </lineage>
</organism>
<dbReference type="Gene3D" id="3.20.20.80">
    <property type="entry name" value="Glycosidases"/>
    <property type="match status" value="1"/>
</dbReference>
<feature type="domain" description="Beta-glucuronidase C-terminal" evidence="1">
    <location>
        <begin position="322"/>
        <end position="424"/>
    </location>
</feature>
<name>A0AAD7IAK6_9AGAR</name>
<dbReference type="AlphaFoldDB" id="A0AAD7IAK6"/>
<evidence type="ECO:0000313" key="3">
    <source>
        <dbReference type="Proteomes" id="UP001215598"/>
    </source>
</evidence>
<dbReference type="Proteomes" id="UP001215598">
    <property type="component" value="Unassembled WGS sequence"/>
</dbReference>
<protein>
    <recommendedName>
        <fullName evidence="1">Beta-glucuronidase C-terminal domain-containing protein</fullName>
    </recommendedName>
</protein>
<keyword evidence="3" id="KW-1185">Reference proteome</keyword>
<gene>
    <name evidence="2" type="ORF">B0H16DRAFT_1761118</name>
</gene>
<dbReference type="PANTHER" id="PTHR36183:SF2">
    <property type="entry name" value="BETA-GLUCURONIDASE C-TERMINAL DOMAIN-CONTAINING PROTEIN"/>
    <property type="match status" value="1"/>
</dbReference>
<dbReference type="InterPro" id="IPR052974">
    <property type="entry name" value="GH79_Enzymes"/>
</dbReference>
<reference evidence="2" key="1">
    <citation type="submission" date="2023-03" db="EMBL/GenBank/DDBJ databases">
        <title>Massive genome expansion in bonnet fungi (Mycena s.s.) driven by repeated elements and novel gene families across ecological guilds.</title>
        <authorList>
            <consortium name="Lawrence Berkeley National Laboratory"/>
            <person name="Harder C.B."/>
            <person name="Miyauchi S."/>
            <person name="Viragh M."/>
            <person name="Kuo A."/>
            <person name="Thoen E."/>
            <person name="Andreopoulos B."/>
            <person name="Lu D."/>
            <person name="Skrede I."/>
            <person name="Drula E."/>
            <person name="Henrissat B."/>
            <person name="Morin E."/>
            <person name="Kohler A."/>
            <person name="Barry K."/>
            <person name="LaButti K."/>
            <person name="Morin E."/>
            <person name="Salamov A."/>
            <person name="Lipzen A."/>
            <person name="Mereny Z."/>
            <person name="Hegedus B."/>
            <person name="Baldrian P."/>
            <person name="Stursova M."/>
            <person name="Weitz H."/>
            <person name="Taylor A."/>
            <person name="Grigoriev I.V."/>
            <person name="Nagy L.G."/>
            <person name="Martin F."/>
            <person name="Kauserud H."/>
        </authorList>
    </citation>
    <scope>NUCLEOTIDE SEQUENCE</scope>
    <source>
        <strain evidence="2">CBHHK182m</strain>
    </source>
</reference>